<organism evidence="1">
    <name type="scientific">freshwater metagenome</name>
    <dbReference type="NCBI Taxonomy" id="449393"/>
    <lineage>
        <taxon>unclassified sequences</taxon>
        <taxon>metagenomes</taxon>
        <taxon>ecological metagenomes</taxon>
    </lineage>
</organism>
<evidence type="ECO:0000313" key="1">
    <source>
        <dbReference type="EMBL" id="CAB4912217.1"/>
    </source>
</evidence>
<reference evidence="1" key="1">
    <citation type="submission" date="2020-05" db="EMBL/GenBank/DDBJ databases">
        <authorList>
            <person name="Chiriac C."/>
            <person name="Salcher M."/>
            <person name="Ghai R."/>
            <person name="Kavagutti S V."/>
        </authorList>
    </citation>
    <scope>NUCLEOTIDE SEQUENCE</scope>
</reference>
<dbReference type="EMBL" id="CAFBMC010000138">
    <property type="protein sequence ID" value="CAB4912217.1"/>
    <property type="molecule type" value="Genomic_DNA"/>
</dbReference>
<dbReference type="AlphaFoldDB" id="A0A6J7GUN9"/>
<proteinExistence type="predicted"/>
<accession>A0A6J7GUN9</accession>
<name>A0A6J7GUN9_9ZZZZ</name>
<protein>
    <submittedName>
        <fullName evidence="1">Unannotated protein</fullName>
    </submittedName>
</protein>
<gene>
    <name evidence="1" type="ORF">UFOPK3495_01658</name>
</gene>
<sequence length="164" mass="17057">MKKLIAAVFAAFAILGATPAHAAPAVQEVVLVTTLTSTGTNLTTIGNVTYGWNDLKGVSNWGTTTATIRFQGDVGYKNGSGPFNGYFTITRADGAQLAFHIDGQALAYPVASGTKTNFRGVMSYLQGSGAYSNAQATGVMVGSRDAALGSPVRMTLRFTVVPRS</sequence>